<reference evidence="2 3" key="1">
    <citation type="submission" date="2014-04" db="EMBL/GenBank/DDBJ databases">
        <title>Marinobacterium kochiensis sp. nov., isolated from sediment sample collected from Kochi backwaters in Kerala, India.</title>
        <authorList>
            <person name="Singh A."/>
            <person name="Pinnaka A.K."/>
        </authorList>
    </citation>
    <scope>NUCLEOTIDE SEQUENCE [LARGE SCALE GENOMIC DNA]</scope>
    <source>
        <strain evidence="2 3">AK27</strain>
    </source>
</reference>
<dbReference type="CDD" id="cd03801">
    <property type="entry name" value="GT4_PimA-like"/>
    <property type="match status" value="1"/>
</dbReference>
<dbReference type="RefSeq" id="WP_036190894.1">
    <property type="nucleotide sequence ID" value="NZ_JMQN01000050.1"/>
</dbReference>
<keyword evidence="3" id="KW-1185">Reference proteome</keyword>
<dbReference type="InterPro" id="IPR001296">
    <property type="entry name" value="Glyco_trans_1"/>
</dbReference>
<dbReference type="AlphaFoldDB" id="A0A081FUY3"/>
<sequence length="415" mass="46744">MIALILKGYPRLSETFIAQEILALERRGVKILIVSLRHPTDVKRHPIHEEIRSPVLYLPEYLRDEPLRVMKGVFAAIGRRGFWQALKSWLRDLKRDFSSNRARRFGQALVLARELPAETTALYTHFIHTPGSVGRYCSLLNGLPWVGSAHAKDIWTQSEWELRDKLADISWLVTCTRANRDYLASLAPDDGRVDLVYHGLDFSRFSTPEVRDRSLNDGINQPVKLISVGRAVEKKGYNLLIDALAMMPKELDWSLTHIGGGPLLGELKAQAEKLGLDNRITWMGAMAQSEVLKHYRESDLFVLPSRITDDGDRDGLPNVLMEAQSQGLCCLATSVSGIPELIIDGETGVLVEQNDSAALARELERLIRSPKVRQSLAEAGYEHVRSQFSFEHGIDRLMDKFNEQNLLPEQEASTA</sequence>
<dbReference type="eggNOG" id="COG0438">
    <property type="taxonomic scope" value="Bacteria"/>
</dbReference>
<dbReference type="GO" id="GO:0016757">
    <property type="term" value="F:glycosyltransferase activity"/>
    <property type="evidence" value="ECO:0007669"/>
    <property type="project" value="InterPro"/>
</dbReference>
<comment type="caution">
    <text evidence="2">The sequence shown here is derived from an EMBL/GenBank/DDBJ whole genome shotgun (WGS) entry which is preliminary data.</text>
</comment>
<evidence type="ECO:0000313" key="3">
    <source>
        <dbReference type="Proteomes" id="UP000028252"/>
    </source>
</evidence>
<dbReference type="OrthoDB" id="9802525at2"/>
<proteinExistence type="predicted"/>
<dbReference type="EMBL" id="JMQN01000050">
    <property type="protein sequence ID" value="KEA62338.1"/>
    <property type="molecule type" value="Genomic_DNA"/>
</dbReference>
<evidence type="ECO:0000313" key="2">
    <source>
        <dbReference type="EMBL" id="KEA62338.1"/>
    </source>
</evidence>
<dbReference type="PANTHER" id="PTHR12526:SF636">
    <property type="entry name" value="BLL3647 PROTEIN"/>
    <property type="match status" value="1"/>
</dbReference>
<dbReference type="STRING" id="1232683.ADIMK_3478"/>
<dbReference type="GO" id="GO:1901135">
    <property type="term" value="P:carbohydrate derivative metabolic process"/>
    <property type="evidence" value="ECO:0007669"/>
    <property type="project" value="UniProtKB-ARBA"/>
</dbReference>
<keyword evidence="2" id="KW-0808">Transferase</keyword>
<dbReference type="Pfam" id="PF00534">
    <property type="entry name" value="Glycos_transf_1"/>
    <property type="match status" value="1"/>
</dbReference>
<gene>
    <name evidence="2" type="ORF">ADIMK_3478</name>
</gene>
<dbReference type="PATRIC" id="fig|1232683.4.peg.3422"/>
<dbReference type="SUPFAM" id="SSF53756">
    <property type="entry name" value="UDP-Glycosyltransferase/glycogen phosphorylase"/>
    <property type="match status" value="1"/>
</dbReference>
<feature type="domain" description="Glycosyl transferase family 1" evidence="1">
    <location>
        <begin position="221"/>
        <end position="382"/>
    </location>
</feature>
<name>A0A081FUY3_9GAMM</name>
<organism evidence="2 3">
    <name type="scientific">Marinobacterium lacunae</name>
    <dbReference type="NCBI Taxonomy" id="1232683"/>
    <lineage>
        <taxon>Bacteria</taxon>
        <taxon>Pseudomonadati</taxon>
        <taxon>Pseudomonadota</taxon>
        <taxon>Gammaproteobacteria</taxon>
        <taxon>Oceanospirillales</taxon>
        <taxon>Oceanospirillaceae</taxon>
        <taxon>Marinobacterium</taxon>
    </lineage>
</organism>
<evidence type="ECO:0000259" key="1">
    <source>
        <dbReference type="Pfam" id="PF00534"/>
    </source>
</evidence>
<dbReference type="Gene3D" id="3.40.50.2000">
    <property type="entry name" value="Glycogen Phosphorylase B"/>
    <property type="match status" value="2"/>
</dbReference>
<protein>
    <submittedName>
        <fullName evidence="2">Glycosyl transferase, group 1 family protein</fullName>
    </submittedName>
</protein>
<dbReference type="Proteomes" id="UP000028252">
    <property type="component" value="Unassembled WGS sequence"/>
</dbReference>
<dbReference type="PANTHER" id="PTHR12526">
    <property type="entry name" value="GLYCOSYLTRANSFERASE"/>
    <property type="match status" value="1"/>
</dbReference>
<accession>A0A081FUY3</accession>